<dbReference type="SUPFAM" id="SSF53649">
    <property type="entry name" value="Alkaline phosphatase-like"/>
    <property type="match status" value="1"/>
</dbReference>
<comment type="caution">
    <text evidence="2">The sequence shown here is derived from an EMBL/GenBank/DDBJ whole genome shotgun (WGS) entry which is preliminary data.</text>
</comment>
<dbReference type="GO" id="GO:0004065">
    <property type="term" value="F:arylsulfatase activity"/>
    <property type="evidence" value="ECO:0007669"/>
    <property type="project" value="TreeGrafter"/>
</dbReference>
<evidence type="ECO:0000259" key="1">
    <source>
        <dbReference type="Pfam" id="PF00884"/>
    </source>
</evidence>
<dbReference type="InterPro" id="IPR000917">
    <property type="entry name" value="Sulfatase_N"/>
</dbReference>
<dbReference type="PANTHER" id="PTHR46615">
    <property type="entry name" value="ARYLSULFATASE K"/>
    <property type="match status" value="1"/>
</dbReference>
<protein>
    <recommendedName>
        <fullName evidence="1">Sulfatase N-terminal domain-containing protein</fullName>
    </recommendedName>
</protein>
<feature type="non-terminal residue" evidence="2">
    <location>
        <position position="1"/>
    </location>
</feature>
<feature type="domain" description="Sulfatase N-terminal" evidence="1">
    <location>
        <begin position="21"/>
        <end position="129"/>
    </location>
</feature>
<dbReference type="AlphaFoldDB" id="X0ZUJ5"/>
<dbReference type="PANTHER" id="PTHR46615:SF1">
    <property type="entry name" value="ARYLSULFATASE K"/>
    <property type="match status" value="1"/>
</dbReference>
<dbReference type="Gene3D" id="3.40.720.10">
    <property type="entry name" value="Alkaline Phosphatase, subunit A"/>
    <property type="match status" value="1"/>
</dbReference>
<organism evidence="2">
    <name type="scientific">marine sediment metagenome</name>
    <dbReference type="NCBI Taxonomy" id="412755"/>
    <lineage>
        <taxon>unclassified sequences</taxon>
        <taxon>metagenomes</taxon>
        <taxon>ecological metagenomes</taxon>
    </lineage>
</organism>
<name>X0ZUJ5_9ZZZZ</name>
<reference evidence="2" key="1">
    <citation type="journal article" date="2014" name="Front. Microbiol.">
        <title>High frequency of phylogenetically diverse reductive dehalogenase-homologous genes in deep subseafloor sedimentary metagenomes.</title>
        <authorList>
            <person name="Kawai M."/>
            <person name="Futagami T."/>
            <person name="Toyoda A."/>
            <person name="Takaki Y."/>
            <person name="Nishi S."/>
            <person name="Hori S."/>
            <person name="Arai W."/>
            <person name="Tsubouchi T."/>
            <person name="Morono Y."/>
            <person name="Uchiyama I."/>
            <person name="Ito T."/>
            <person name="Fujiyama A."/>
            <person name="Inagaki F."/>
            <person name="Takami H."/>
        </authorList>
    </citation>
    <scope>NUCLEOTIDE SEQUENCE</scope>
    <source>
        <strain evidence="2">Expedition CK06-06</strain>
    </source>
</reference>
<dbReference type="InterPro" id="IPR017850">
    <property type="entry name" value="Alkaline_phosphatase_core_sf"/>
</dbReference>
<accession>X0ZUJ5</accession>
<sequence length="309" mass="35093">GFSLRRNPERGTAAFGKHPTADWTEDQWRQYIYGYDRLLEMVDAHIKLVIDELENQGLLENTMIIYTSDHGDGHASHKWNQKMTFYEEAINVPFIVSWKGKTRAGYVDEATLSSTGLDIFPTILSAAGVPIPESLLGLDLTPQVLADSGGETLPERTYVVSEINQQKLKGRMVVTADYKYILFDGGANPEQLFDLANDPGELWPVTYQPEYREQLIAHRNMLLEWNDRIDDADFSPVGKFPDLAAYPMPEDLTEGHSVNKGMLTNKYEIYQPLADAMVRINTRTYDLIEFFDKTNLSTISDTDREALDK</sequence>
<gene>
    <name evidence="2" type="ORF">S01H4_05922</name>
</gene>
<dbReference type="GO" id="GO:0015024">
    <property type="term" value="F:glucuronate-2-sulfatase activity"/>
    <property type="evidence" value="ECO:0007669"/>
    <property type="project" value="TreeGrafter"/>
</dbReference>
<dbReference type="Pfam" id="PF00884">
    <property type="entry name" value="Sulfatase"/>
    <property type="match status" value="1"/>
</dbReference>
<dbReference type="EMBL" id="BART01001764">
    <property type="protein sequence ID" value="GAG73074.1"/>
    <property type="molecule type" value="Genomic_DNA"/>
</dbReference>
<evidence type="ECO:0000313" key="2">
    <source>
        <dbReference type="EMBL" id="GAG73074.1"/>
    </source>
</evidence>
<proteinExistence type="predicted"/>
<dbReference type="InterPro" id="IPR051849">
    <property type="entry name" value="GAG-degrading_sulfatase"/>
</dbReference>